<feature type="region of interest" description="Disordered" evidence="1">
    <location>
        <begin position="291"/>
        <end position="318"/>
    </location>
</feature>
<dbReference type="RefSeq" id="WP_138087414.1">
    <property type="nucleotide sequence ID" value="NZ_VAUV01000012.1"/>
</dbReference>
<evidence type="ECO:0000256" key="1">
    <source>
        <dbReference type="SAM" id="MobiDB-lite"/>
    </source>
</evidence>
<dbReference type="OrthoDB" id="196142at2"/>
<keyword evidence="3" id="KW-1185">Reference proteome</keyword>
<reference evidence="2 3" key="1">
    <citation type="submission" date="2019-05" db="EMBL/GenBank/DDBJ databases">
        <title>Verrucobacter flavum gen. nov., sp. nov. a new member of the family Verrucomicrobiaceae.</title>
        <authorList>
            <person name="Szuroczki S."/>
            <person name="Abbaszade G."/>
            <person name="Szabo A."/>
            <person name="Felfoldi T."/>
            <person name="Schumann P."/>
            <person name="Boka K."/>
            <person name="Keki Z."/>
            <person name="Toumi M."/>
            <person name="Toth E."/>
        </authorList>
    </citation>
    <scope>NUCLEOTIDE SEQUENCE [LARGE SCALE GENOMIC DNA]</scope>
    <source>
        <strain evidence="2 3">MG-N-17</strain>
    </source>
</reference>
<dbReference type="InterPro" id="IPR011990">
    <property type="entry name" value="TPR-like_helical_dom_sf"/>
</dbReference>
<proteinExistence type="predicted"/>
<accession>A0A5R8KBB1</accession>
<organism evidence="2 3">
    <name type="scientific">Phragmitibacter flavus</name>
    <dbReference type="NCBI Taxonomy" id="2576071"/>
    <lineage>
        <taxon>Bacteria</taxon>
        <taxon>Pseudomonadati</taxon>
        <taxon>Verrucomicrobiota</taxon>
        <taxon>Verrucomicrobiia</taxon>
        <taxon>Verrucomicrobiales</taxon>
        <taxon>Verrucomicrobiaceae</taxon>
        <taxon>Phragmitibacter</taxon>
    </lineage>
</organism>
<evidence type="ECO:0000313" key="2">
    <source>
        <dbReference type="EMBL" id="TLD69586.1"/>
    </source>
</evidence>
<dbReference type="SUPFAM" id="SSF48452">
    <property type="entry name" value="TPR-like"/>
    <property type="match status" value="1"/>
</dbReference>
<evidence type="ECO:0000313" key="3">
    <source>
        <dbReference type="Proteomes" id="UP000306196"/>
    </source>
</evidence>
<gene>
    <name evidence="2" type="ORF">FEM03_16645</name>
</gene>
<dbReference type="Gene3D" id="1.25.40.10">
    <property type="entry name" value="Tetratricopeptide repeat domain"/>
    <property type="match status" value="1"/>
</dbReference>
<protein>
    <submittedName>
        <fullName evidence="2">Tetratricopeptide repeat protein</fullName>
    </submittedName>
</protein>
<sequence length="318" mass="35265">MSAPRFPISTPLRNGLYVSWLPIFLLLALNVISISEAHAQAIILKDGVRIEKGNFEIKDNQIARTVTLGNGQKALVNINTSDIESLDWPDVPELLQAQNQLSEGKLKEASETLQKAKEYFTPFKDVKGNPYQQISLAHVEALDQAGDFDALLRALPEVEKMKWGEQDTLKLRIIKLNMQRRTSSNHDELLTQAKTILASTDDSAISGRIWMTIADIHLRKEAFEDALMAALNVPVFYGSQSALVPQAELFAARCLAKMERFEDARGFYQRIVESYPDSEAGNIAKQEMLPIGGLQNKPDSVTPAKTSTPTPTPTTTSN</sequence>
<dbReference type="Proteomes" id="UP000306196">
    <property type="component" value="Unassembled WGS sequence"/>
</dbReference>
<feature type="compositionally biased region" description="Low complexity" evidence="1">
    <location>
        <begin position="302"/>
        <end position="318"/>
    </location>
</feature>
<dbReference type="AlphaFoldDB" id="A0A5R8KBB1"/>
<comment type="caution">
    <text evidence="2">The sequence shown here is derived from an EMBL/GenBank/DDBJ whole genome shotgun (WGS) entry which is preliminary data.</text>
</comment>
<name>A0A5R8KBB1_9BACT</name>
<dbReference type="EMBL" id="VAUV01000012">
    <property type="protein sequence ID" value="TLD69586.1"/>
    <property type="molecule type" value="Genomic_DNA"/>
</dbReference>